<dbReference type="Gene3D" id="1.20.120.450">
    <property type="entry name" value="dinb family like domain"/>
    <property type="match status" value="1"/>
</dbReference>
<dbReference type="AlphaFoldDB" id="A0A917HY47"/>
<dbReference type="InterPro" id="IPR034660">
    <property type="entry name" value="DinB/YfiT-like"/>
</dbReference>
<dbReference type="EMBL" id="BMER01000003">
    <property type="protein sequence ID" value="GGG95080.1"/>
    <property type="molecule type" value="Genomic_DNA"/>
</dbReference>
<gene>
    <name evidence="2" type="ORF">GCM10007415_32830</name>
</gene>
<keyword evidence="3" id="KW-1185">Reference proteome</keyword>
<evidence type="ECO:0000313" key="3">
    <source>
        <dbReference type="Proteomes" id="UP000660862"/>
    </source>
</evidence>
<feature type="domain" description="DinB-like" evidence="1">
    <location>
        <begin position="26"/>
        <end position="150"/>
    </location>
</feature>
<dbReference type="Pfam" id="PF12867">
    <property type="entry name" value="DinB_2"/>
    <property type="match status" value="1"/>
</dbReference>
<organism evidence="2 3">
    <name type="scientific">Parapedobacter pyrenivorans</name>
    <dbReference type="NCBI Taxonomy" id="1305674"/>
    <lineage>
        <taxon>Bacteria</taxon>
        <taxon>Pseudomonadati</taxon>
        <taxon>Bacteroidota</taxon>
        <taxon>Sphingobacteriia</taxon>
        <taxon>Sphingobacteriales</taxon>
        <taxon>Sphingobacteriaceae</taxon>
        <taxon>Parapedobacter</taxon>
    </lineage>
</organism>
<dbReference type="InterPro" id="IPR024775">
    <property type="entry name" value="DinB-like"/>
</dbReference>
<proteinExistence type="predicted"/>
<dbReference type="Proteomes" id="UP000660862">
    <property type="component" value="Unassembled WGS sequence"/>
</dbReference>
<reference evidence="2" key="1">
    <citation type="journal article" date="2014" name="Int. J. Syst. Evol. Microbiol.">
        <title>Complete genome sequence of Corynebacterium casei LMG S-19264T (=DSM 44701T), isolated from a smear-ripened cheese.</title>
        <authorList>
            <consortium name="US DOE Joint Genome Institute (JGI-PGF)"/>
            <person name="Walter F."/>
            <person name="Albersmeier A."/>
            <person name="Kalinowski J."/>
            <person name="Ruckert C."/>
        </authorList>
    </citation>
    <scope>NUCLEOTIDE SEQUENCE</scope>
    <source>
        <strain evidence="2">CGMCC 1.12195</strain>
    </source>
</reference>
<protein>
    <recommendedName>
        <fullName evidence="1">DinB-like domain-containing protein</fullName>
    </recommendedName>
</protein>
<comment type="caution">
    <text evidence="2">The sequence shown here is derived from an EMBL/GenBank/DDBJ whole genome shotgun (WGS) entry which is preliminary data.</text>
</comment>
<sequence>MRGPIPDVPSLLQPVAHALLQASEEVVRYMDGFDDTWLWVRPAGSASIGFHLQHITGVIDRLFTYALAKPLSDPQFEYLRREGQGMSDLSSGDLVAAFGKQVDLAIIQLTETDEAMLTDTRYLGRKQIPTTLLGLLFHAAEHTQRHVGQLLVTVKLIPFVNSEGE</sequence>
<name>A0A917HY47_9SPHI</name>
<evidence type="ECO:0000259" key="1">
    <source>
        <dbReference type="Pfam" id="PF12867"/>
    </source>
</evidence>
<dbReference type="SUPFAM" id="SSF109854">
    <property type="entry name" value="DinB/YfiT-like putative metalloenzymes"/>
    <property type="match status" value="1"/>
</dbReference>
<evidence type="ECO:0000313" key="2">
    <source>
        <dbReference type="EMBL" id="GGG95080.1"/>
    </source>
</evidence>
<accession>A0A917HY47</accession>
<reference evidence="2" key="2">
    <citation type="submission" date="2020-09" db="EMBL/GenBank/DDBJ databases">
        <authorList>
            <person name="Sun Q."/>
            <person name="Zhou Y."/>
        </authorList>
    </citation>
    <scope>NUCLEOTIDE SEQUENCE</scope>
    <source>
        <strain evidence="2">CGMCC 1.12195</strain>
    </source>
</reference>